<organism evidence="1 2">
    <name type="scientific">Formosa agariphila (strain DSM 15362 / KCTC 12365 / LMG 23005 / KMM 3901 / M-2Alg 35-1)</name>
    <dbReference type="NCBI Taxonomy" id="1347342"/>
    <lineage>
        <taxon>Bacteria</taxon>
        <taxon>Pseudomonadati</taxon>
        <taxon>Bacteroidota</taxon>
        <taxon>Flavobacteriia</taxon>
        <taxon>Flavobacteriales</taxon>
        <taxon>Flavobacteriaceae</taxon>
        <taxon>Formosa</taxon>
    </lineage>
</organism>
<gene>
    <name evidence="1" type="ORF">BN863_18110</name>
</gene>
<protein>
    <recommendedName>
        <fullName evidence="3">Lipoprotein</fullName>
    </recommendedName>
</protein>
<dbReference type="AlphaFoldDB" id="T2KM34"/>
<evidence type="ECO:0000313" key="2">
    <source>
        <dbReference type="Proteomes" id="UP000016160"/>
    </source>
</evidence>
<reference evidence="1 2" key="1">
    <citation type="journal article" date="2013" name="Appl. Environ. Microbiol.">
        <title>The genome of the alga-associated marine flavobacterium Formosa agariphila KMM 3901T reveals a broad potential for degradation of algal polysaccharides.</title>
        <authorList>
            <person name="Mann A.J."/>
            <person name="Hahnke R.L."/>
            <person name="Huang S."/>
            <person name="Werner J."/>
            <person name="Xing P."/>
            <person name="Barbeyron T."/>
            <person name="Huettel B."/>
            <person name="Stueber K."/>
            <person name="Reinhardt R."/>
            <person name="Harder J."/>
            <person name="Gloeckner F.O."/>
            <person name="Amann R.I."/>
            <person name="Teeling H."/>
        </authorList>
    </citation>
    <scope>NUCLEOTIDE SEQUENCE [LARGE SCALE GENOMIC DNA]</scope>
    <source>
        <strain evidence="2">DSM 15362 / KCTC 12365 / LMG 23005 / KMM 3901</strain>
    </source>
</reference>
<dbReference type="Proteomes" id="UP000016160">
    <property type="component" value="Chromosome"/>
</dbReference>
<dbReference type="EMBL" id="HG315671">
    <property type="protein sequence ID" value="CDF79523.1"/>
    <property type="molecule type" value="Genomic_DNA"/>
</dbReference>
<dbReference type="PATRIC" id="fig|1347342.6.peg.1814"/>
<name>T2KM34_FORAG</name>
<proteinExistence type="predicted"/>
<evidence type="ECO:0000313" key="1">
    <source>
        <dbReference type="EMBL" id="CDF79523.1"/>
    </source>
</evidence>
<dbReference type="RefSeq" id="WP_038529757.1">
    <property type="nucleotide sequence ID" value="NZ_HG315671.1"/>
</dbReference>
<dbReference type="PROSITE" id="PS51257">
    <property type="entry name" value="PROKAR_LIPOPROTEIN"/>
    <property type="match status" value="1"/>
</dbReference>
<keyword evidence="2" id="KW-1185">Reference proteome</keyword>
<accession>T2KM34</accession>
<dbReference type="OrthoDB" id="9834843at2"/>
<dbReference type="STRING" id="1347342.BN863_18110"/>
<sequence length="210" mass="24558">MKIRILILFLITILTSCSSPRVIKFDESYSNLTNLIYTEPIYEFASQEEKTSKSGQYFMKYTNQTLDSIFTVDSLKYKIHKKIAIKDKDKLTATLIPKLNKIIEQIQSQNSVEQIKIPKEFYSLNESQFLMFTLIKPNLISSDKRYPNSIVLRPSTNSFFVQFSEVYIFILDFKKDKIAFYGNSSGKLNNLGYRKKIIKDINSIYDLMKE</sequence>
<dbReference type="HOGENOM" id="CLU_1308619_0_0_10"/>
<evidence type="ECO:0008006" key="3">
    <source>
        <dbReference type="Google" id="ProtNLM"/>
    </source>
</evidence>